<organism evidence="1 2">
    <name type="scientific">Phormidium tenue NIES-30</name>
    <dbReference type="NCBI Taxonomy" id="549789"/>
    <lineage>
        <taxon>Bacteria</taxon>
        <taxon>Bacillati</taxon>
        <taxon>Cyanobacteriota</taxon>
        <taxon>Cyanophyceae</taxon>
        <taxon>Oscillatoriophycideae</taxon>
        <taxon>Oscillatoriales</taxon>
        <taxon>Oscillatoriaceae</taxon>
        <taxon>Phormidium</taxon>
    </lineage>
</organism>
<gene>
    <name evidence="1" type="ORF">NIES30_11660</name>
</gene>
<dbReference type="STRING" id="549789.NIES30_11660"/>
<comment type="caution">
    <text evidence="1">The sequence shown here is derived from an EMBL/GenBank/DDBJ whole genome shotgun (WGS) entry which is preliminary data.</text>
</comment>
<evidence type="ECO:0000313" key="1">
    <source>
        <dbReference type="EMBL" id="OKH48143.1"/>
    </source>
</evidence>
<reference evidence="1 2" key="1">
    <citation type="submission" date="2016-11" db="EMBL/GenBank/DDBJ databases">
        <title>Draft Genome Sequences of Nine Cyanobacterial Strains from Diverse Habitats.</title>
        <authorList>
            <person name="Zhu T."/>
            <person name="Hou S."/>
            <person name="Lu X."/>
            <person name="Hess W.R."/>
        </authorList>
    </citation>
    <scope>NUCLEOTIDE SEQUENCE [LARGE SCALE GENOMIC DNA]</scope>
    <source>
        <strain evidence="1 2">NIES-30</strain>
    </source>
</reference>
<keyword evidence="2" id="KW-1185">Reference proteome</keyword>
<dbReference type="RefSeq" id="WP_073608597.1">
    <property type="nucleotide sequence ID" value="NZ_MRCG01000007.1"/>
</dbReference>
<dbReference type="Proteomes" id="UP000185557">
    <property type="component" value="Unassembled WGS sequence"/>
</dbReference>
<name>A0A1U7J620_9CYAN</name>
<dbReference type="AlphaFoldDB" id="A0A1U7J620"/>
<sequence length="258" mass="28596">MSSPAPIPNFPECDHRLVQSLHHLSDRELVQLFQRHGDAGRYFTAIFCRYSPMVYSLIRHSARSPVQAEYLFALTWRHILLELGGVECPEAVAGEGPGAFTLQNWLINITALCINQAVVPEVETIHYSLDQATPPLWCYVEQALDRLPAVERLVAVMALTFRWSENRIAAYLQAEGEALTAADVRQKLGSAFQHLESALPEDIRQIYLGDQSLRPEPLPDDLDGLLTVPDLEGISVGDANLVGTTGDFGGDFGNEWAN</sequence>
<proteinExistence type="predicted"/>
<dbReference type="EMBL" id="MRCG01000007">
    <property type="protein sequence ID" value="OKH48143.1"/>
    <property type="molecule type" value="Genomic_DNA"/>
</dbReference>
<accession>A0A1U7J620</accession>
<evidence type="ECO:0000313" key="2">
    <source>
        <dbReference type="Proteomes" id="UP000185557"/>
    </source>
</evidence>
<protein>
    <submittedName>
        <fullName evidence="1">RNA polymerase subunit sigma-70</fullName>
    </submittedName>
</protein>